<evidence type="ECO:0000256" key="1">
    <source>
        <dbReference type="ARBA" id="ARBA00008857"/>
    </source>
</evidence>
<dbReference type="InterPro" id="IPR044068">
    <property type="entry name" value="CB"/>
</dbReference>
<feature type="domain" description="Tyr recombinase" evidence="6">
    <location>
        <begin position="189"/>
        <end position="376"/>
    </location>
</feature>
<evidence type="ECO:0000259" key="7">
    <source>
        <dbReference type="PROSITE" id="PS51900"/>
    </source>
</evidence>
<dbReference type="GO" id="GO:0003677">
    <property type="term" value="F:DNA binding"/>
    <property type="evidence" value="ECO:0007669"/>
    <property type="project" value="UniProtKB-UniRule"/>
</dbReference>
<name>A0A9W4FE19_9MYCO</name>
<dbReference type="RefSeq" id="WP_163726831.1">
    <property type="nucleotide sequence ID" value="NZ_AP022601.1"/>
</dbReference>
<dbReference type="EMBL" id="AP022601">
    <property type="protein sequence ID" value="BBY91313.1"/>
    <property type="molecule type" value="Genomic_DNA"/>
</dbReference>
<dbReference type="Pfam" id="PF14659">
    <property type="entry name" value="Phage_int_SAM_3"/>
    <property type="match status" value="1"/>
</dbReference>
<dbReference type="Gene3D" id="1.10.443.10">
    <property type="entry name" value="Intergrase catalytic core"/>
    <property type="match status" value="1"/>
</dbReference>
<dbReference type="AlphaFoldDB" id="A0A9W4FE19"/>
<evidence type="ECO:0000259" key="6">
    <source>
        <dbReference type="PROSITE" id="PS51898"/>
    </source>
</evidence>
<gene>
    <name evidence="8" type="ORF">MGALJ_09820</name>
</gene>
<reference evidence="8 9" key="1">
    <citation type="journal article" date="2019" name="Emerg. Microbes Infect.">
        <title>Comprehensive subspecies identification of 175 nontuberculous mycobacteria species based on 7547 genomic profiles.</title>
        <authorList>
            <person name="Matsumoto Y."/>
            <person name="Kinjo T."/>
            <person name="Motooka D."/>
            <person name="Nabeya D."/>
            <person name="Jung N."/>
            <person name="Uechi K."/>
            <person name="Horii T."/>
            <person name="Iida T."/>
            <person name="Fujita J."/>
            <person name="Nakamura S."/>
        </authorList>
    </citation>
    <scope>NUCLEOTIDE SEQUENCE [LARGE SCALE GENOMIC DNA]</scope>
    <source>
        <strain evidence="8 9">JCM 6399</strain>
    </source>
</reference>
<keyword evidence="2" id="KW-0229">DNA integration</keyword>
<accession>A0A9W4FE19</accession>
<dbReference type="PANTHER" id="PTHR30349:SF64">
    <property type="entry name" value="PROPHAGE INTEGRASE INTD-RELATED"/>
    <property type="match status" value="1"/>
</dbReference>
<dbReference type="InterPro" id="IPR011010">
    <property type="entry name" value="DNA_brk_join_enz"/>
</dbReference>
<keyword evidence="3 5" id="KW-0238">DNA-binding</keyword>
<dbReference type="PROSITE" id="PS51900">
    <property type="entry name" value="CB"/>
    <property type="match status" value="1"/>
</dbReference>
<dbReference type="Proteomes" id="UP000465785">
    <property type="component" value="Chromosome"/>
</dbReference>
<sequence length="387" mass="43852">MPPKKKAPPRSTKRSFGRLRQFRSGRWKASYTGPDGVLYEAPATFALKLDAEAWLTDRRREIDRELWSPPGKEQQPRRQRAVTFAEYAERWLETRTVKGRPLRPRTREHYRKLLDEHLVPAFGTTPLRAITPEAVDRWYAKTSNDAPTLRAHMYSLLRTILESARTDRDRLIEVNPCMIRGAATAQRKSQTRPASLAELDTIVAAMPERFHAMVLLASWCALRFGELVELRRRDVDLGHRVVRVRRAAVRVDGGWQVGDPKSDAGRREVAIPPHIVPVLEHHLTKHTDVQQDSLLFPADNGNHLQPSTLYRHFYKARAAAKRDDLRWHDLRHSGAVLAAQTGATLAELMARLGHSTVGAAMRYQHAAQGRDQAIAAALSKLVEGQGE</sequence>
<dbReference type="PANTHER" id="PTHR30349">
    <property type="entry name" value="PHAGE INTEGRASE-RELATED"/>
    <property type="match status" value="1"/>
</dbReference>
<organism evidence="8 9">
    <name type="scientific">Mycobacterium gallinarum</name>
    <dbReference type="NCBI Taxonomy" id="39689"/>
    <lineage>
        <taxon>Bacteria</taxon>
        <taxon>Bacillati</taxon>
        <taxon>Actinomycetota</taxon>
        <taxon>Actinomycetes</taxon>
        <taxon>Mycobacteriales</taxon>
        <taxon>Mycobacteriaceae</taxon>
        <taxon>Mycobacterium</taxon>
    </lineage>
</organism>
<dbReference type="GO" id="GO:0015074">
    <property type="term" value="P:DNA integration"/>
    <property type="evidence" value="ECO:0007669"/>
    <property type="project" value="UniProtKB-KW"/>
</dbReference>
<protein>
    <submittedName>
        <fullName evidence="8">Prophage phiRv2 integrase</fullName>
    </submittedName>
</protein>
<evidence type="ECO:0000313" key="9">
    <source>
        <dbReference type="Proteomes" id="UP000465785"/>
    </source>
</evidence>
<feature type="domain" description="Core-binding (CB)" evidence="7">
    <location>
        <begin position="82"/>
        <end position="165"/>
    </location>
</feature>
<dbReference type="InterPro" id="IPR004107">
    <property type="entry name" value="Integrase_SAM-like_N"/>
</dbReference>
<comment type="similarity">
    <text evidence="1">Belongs to the 'phage' integrase family.</text>
</comment>
<dbReference type="InterPro" id="IPR058717">
    <property type="entry name" value="Phage_L5_Integrase_N"/>
</dbReference>
<dbReference type="InterPro" id="IPR050090">
    <property type="entry name" value="Tyrosine_recombinase_XerCD"/>
</dbReference>
<keyword evidence="4" id="KW-0233">DNA recombination</keyword>
<dbReference type="InterPro" id="IPR010998">
    <property type="entry name" value="Integrase_recombinase_N"/>
</dbReference>
<evidence type="ECO:0000256" key="3">
    <source>
        <dbReference type="ARBA" id="ARBA00023125"/>
    </source>
</evidence>
<dbReference type="InterPro" id="IPR013762">
    <property type="entry name" value="Integrase-like_cat_sf"/>
</dbReference>
<dbReference type="Gene3D" id="1.10.150.130">
    <property type="match status" value="1"/>
</dbReference>
<dbReference type="KEGG" id="mgau:MGALJ_09820"/>
<dbReference type="GO" id="GO:0006310">
    <property type="term" value="P:DNA recombination"/>
    <property type="evidence" value="ECO:0007669"/>
    <property type="project" value="UniProtKB-KW"/>
</dbReference>
<keyword evidence="9" id="KW-1185">Reference proteome</keyword>
<dbReference type="PROSITE" id="PS51898">
    <property type="entry name" value="TYR_RECOMBINASE"/>
    <property type="match status" value="1"/>
</dbReference>
<evidence type="ECO:0000313" key="8">
    <source>
        <dbReference type="EMBL" id="BBY91313.1"/>
    </source>
</evidence>
<evidence type="ECO:0000256" key="5">
    <source>
        <dbReference type="PROSITE-ProRule" id="PRU01248"/>
    </source>
</evidence>
<evidence type="ECO:0000256" key="2">
    <source>
        <dbReference type="ARBA" id="ARBA00022908"/>
    </source>
</evidence>
<dbReference type="Pfam" id="PF26003">
    <property type="entry name" value="Integrase_N_phage"/>
    <property type="match status" value="1"/>
</dbReference>
<dbReference type="Pfam" id="PF00589">
    <property type="entry name" value="Phage_integrase"/>
    <property type="match status" value="1"/>
</dbReference>
<dbReference type="SUPFAM" id="SSF56349">
    <property type="entry name" value="DNA breaking-rejoining enzymes"/>
    <property type="match status" value="1"/>
</dbReference>
<proteinExistence type="inferred from homology"/>
<evidence type="ECO:0000256" key="4">
    <source>
        <dbReference type="ARBA" id="ARBA00023172"/>
    </source>
</evidence>
<dbReference type="InterPro" id="IPR002104">
    <property type="entry name" value="Integrase_catalytic"/>
</dbReference>